<dbReference type="GO" id="GO:0000270">
    <property type="term" value="P:peptidoglycan metabolic process"/>
    <property type="evidence" value="ECO:0007669"/>
    <property type="project" value="InterPro"/>
</dbReference>
<comment type="similarity">
    <text evidence="1">Belongs to the transglycosylase Slt family.</text>
</comment>
<evidence type="ECO:0000256" key="1">
    <source>
        <dbReference type="ARBA" id="ARBA00007734"/>
    </source>
</evidence>
<reference evidence="4 5" key="1">
    <citation type="submission" date="2018-03" db="EMBL/GenBank/DDBJ databases">
        <title>Genome sequencing of Ottowia sp.</title>
        <authorList>
            <person name="Kim S.-J."/>
            <person name="Heo J."/>
            <person name="Kwon S.-W."/>
        </authorList>
    </citation>
    <scope>NUCLEOTIDE SEQUENCE [LARGE SCALE GENOMIC DNA]</scope>
    <source>
        <strain evidence="4 5">KADR8-3</strain>
    </source>
</reference>
<evidence type="ECO:0000259" key="3">
    <source>
        <dbReference type="Pfam" id="PF01464"/>
    </source>
</evidence>
<dbReference type="Pfam" id="PF01464">
    <property type="entry name" value="SLT"/>
    <property type="match status" value="1"/>
</dbReference>
<gene>
    <name evidence="4" type="ORF">C6570_00725</name>
</gene>
<dbReference type="Proteomes" id="UP000239709">
    <property type="component" value="Chromosome"/>
</dbReference>
<dbReference type="KEGG" id="otk:C6570_00725"/>
<dbReference type="InterPro" id="IPR000189">
    <property type="entry name" value="Transglyc_AS"/>
</dbReference>
<dbReference type="PANTHER" id="PTHR37423:SF2">
    <property type="entry name" value="MEMBRANE-BOUND LYTIC MUREIN TRANSGLYCOSYLASE C"/>
    <property type="match status" value="1"/>
</dbReference>
<dbReference type="InterPro" id="IPR023346">
    <property type="entry name" value="Lysozyme-like_dom_sf"/>
</dbReference>
<name>A0A2S0MJM4_9BURK</name>
<dbReference type="GO" id="GO:0016020">
    <property type="term" value="C:membrane"/>
    <property type="evidence" value="ECO:0007669"/>
    <property type="project" value="InterPro"/>
</dbReference>
<protein>
    <submittedName>
        <fullName evidence="4">Lytic transglycosylase domain-containing protein</fullName>
    </submittedName>
</protein>
<dbReference type="InterPro" id="IPR008258">
    <property type="entry name" value="Transglycosylase_SLT_dom_1"/>
</dbReference>
<dbReference type="Gene3D" id="1.10.530.10">
    <property type="match status" value="1"/>
</dbReference>
<dbReference type="SUPFAM" id="SSF53955">
    <property type="entry name" value="Lysozyme-like"/>
    <property type="match status" value="1"/>
</dbReference>
<dbReference type="AlphaFoldDB" id="A0A2S0MJM4"/>
<accession>A0A2S0MJM4</accession>
<evidence type="ECO:0000256" key="2">
    <source>
        <dbReference type="SAM" id="MobiDB-lite"/>
    </source>
</evidence>
<organism evidence="4 5">
    <name type="scientific">Ottowia oryzae</name>
    <dbReference type="NCBI Taxonomy" id="2109914"/>
    <lineage>
        <taxon>Bacteria</taxon>
        <taxon>Pseudomonadati</taxon>
        <taxon>Pseudomonadota</taxon>
        <taxon>Betaproteobacteria</taxon>
        <taxon>Burkholderiales</taxon>
        <taxon>Comamonadaceae</taxon>
        <taxon>Ottowia</taxon>
    </lineage>
</organism>
<dbReference type="PANTHER" id="PTHR37423">
    <property type="entry name" value="SOLUBLE LYTIC MUREIN TRANSGLYCOSYLASE-RELATED"/>
    <property type="match status" value="1"/>
</dbReference>
<dbReference type="CDD" id="cd13401">
    <property type="entry name" value="Slt70-like"/>
    <property type="match status" value="1"/>
</dbReference>
<dbReference type="OrthoDB" id="9815002at2"/>
<dbReference type="GO" id="GO:0008933">
    <property type="term" value="F:peptidoglycan lytic transglycosylase activity"/>
    <property type="evidence" value="ECO:0007669"/>
    <property type="project" value="InterPro"/>
</dbReference>
<proteinExistence type="inferred from homology"/>
<feature type="domain" description="Transglycosylase SLT" evidence="3">
    <location>
        <begin position="79"/>
        <end position="188"/>
    </location>
</feature>
<evidence type="ECO:0000313" key="4">
    <source>
        <dbReference type="EMBL" id="AVO35893.1"/>
    </source>
</evidence>
<dbReference type="PROSITE" id="PS00922">
    <property type="entry name" value="TRANSGLYCOSYLASE"/>
    <property type="match status" value="1"/>
</dbReference>
<sequence>MGNAAERTVDPDDKASPGTVPSSAGTEPGARALRVIHRTWALRYPAWQPPSTLPPALPSLAGNLAPAQLPRGFSDVKPYLDAAAQSHSVDPALVYSVAAAESAFNAEAVSHKGALGLMQIMPGTAARYGVTGYSLDTGRHNVLEPKVNAQVGSRYLADLLRMFGGDATLAVAAYNAGEGAVSKYGNRVPPYPETQKYVERVMGYYRSFKQ</sequence>
<feature type="region of interest" description="Disordered" evidence="2">
    <location>
        <begin position="1"/>
        <end position="29"/>
    </location>
</feature>
<dbReference type="EMBL" id="CP027666">
    <property type="protein sequence ID" value="AVO35893.1"/>
    <property type="molecule type" value="Genomic_DNA"/>
</dbReference>
<evidence type="ECO:0000313" key="5">
    <source>
        <dbReference type="Proteomes" id="UP000239709"/>
    </source>
</evidence>
<keyword evidence="5" id="KW-1185">Reference proteome</keyword>